<dbReference type="Proteomes" id="UP000800097">
    <property type="component" value="Unassembled WGS sequence"/>
</dbReference>
<dbReference type="AlphaFoldDB" id="A0A6A6JRF7"/>
<keyword evidence="3" id="KW-1185">Reference proteome</keyword>
<accession>A0A6A6JRF7</accession>
<dbReference type="GO" id="GO:0003677">
    <property type="term" value="F:DNA binding"/>
    <property type="evidence" value="ECO:0007669"/>
    <property type="project" value="InterPro"/>
</dbReference>
<reference evidence="2" key="1">
    <citation type="journal article" date="2020" name="Stud. Mycol.">
        <title>101 Dothideomycetes genomes: a test case for predicting lifestyles and emergence of pathogens.</title>
        <authorList>
            <person name="Haridas S."/>
            <person name="Albert R."/>
            <person name="Binder M."/>
            <person name="Bloem J."/>
            <person name="Labutti K."/>
            <person name="Salamov A."/>
            <person name="Andreopoulos B."/>
            <person name="Baker S."/>
            <person name="Barry K."/>
            <person name="Bills G."/>
            <person name="Bluhm B."/>
            <person name="Cannon C."/>
            <person name="Castanera R."/>
            <person name="Culley D."/>
            <person name="Daum C."/>
            <person name="Ezra D."/>
            <person name="Gonzalez J."/>
            <person name="Henrissat B."/>
            <person name="Kuo A."/>
            <person name="Liang C."/>
            <person name="Lipzen A."/>
            <person name="Lutzoni F."/>
            <person name="Magnuson J."/>
            <person name="Mondo S."/>
            <person name="Nolan M."/>
            <person name="Ohm R."/>
            <person name="Pangilinan J."/>
            <person name="Park H.-J."/>
            <person name="Ramirez L."/>
            <person name="Alfaro M."/>
            <person name="Sun H."/>
            <person name="Tritt A."/>
            <person name="Yoshinaga Y."/>
            <person name="Zwiers L.-H."/>
            <person name="Turgeon B."/>
            <person name="Goodwin S."/>
            <person name="Spatafora J."/>
            <person name="Crous P."/>
            <person name="Grigoriev I."/>
        </authorList>
    </citation>
    <scope>NUCLEOTIDE SEQUENCE</scope>
    <source>
        <strain evidence="2">CBS 379.55</strain>
    </source>
</reference>
<dbReference type="GeneID" id="54551052"/>
<sequence length="193" mass="21079">MPRPPPRNKLRSFKDRANGLFKKGAELHHLDDLTEVHVIVQREGSNPLIFTSCEQGIGSCVSQEWVDAQCAIIKRPANFQSLSEGIEMGRALYVPADLLSQPSLGSSPSANSSLSMPRTPPQDLEDLLPRYDTPVNQTDTEEGLRPPLPVHTRQGTRSCTPTPLPPTAALGLLPSKRLSDSTVSPAKRQSYGF</sequence>
<evidence type="ECO:0000313" key="3">
    <source>
        <dbReference type="Proteomes" id="UP000800097"/>
    </source>
</evidence>
<evidence type="ECO:0000256" key="1">
    <source>
        <dbReference type="SAM" id="MobiDB-lite"/>
    </source>
</evidence>
<protein>
    <recommendedName>
        <fullName evidence="4">MADS-box domain-containing protein</fullName>
    </recommendedName>
</protein>
<feature type="compositionally biased region" description="Low complexity" evidence="1">
    <location>
        <begin position="103"/>
        <end position="117"/>
    </location>
</feature>
<organism evidence="2 3">
    <name type="scientific">Westerdykella ornata</name>
    <dbReference type="NCBI Taxonomy" id="318751"/>
    <lineage>
        <taxon>Eukaryota</taxon>
        <taxon>Fungi</taxon>
        <taxon>Dikarya</taxon>
        <taxon>Ascomycota</taxon>
        <taxon>Pezizomycotina</taxon>
        <taxon>Dothideomycetes</taxon>
        <taxon>Pleosporomycetidae</taxon>
        <taxon>Pleosporales</taxon>
        <taxon>Sporormiaceae</taxon>
        <taxon>Westerdykella</taxon>
    </lineage>
</organism>
<evidence type="ECO:0008006" key="4">
    <source>
        <dbReference type="Google" id="ProtNLM"/>
    </source>
</evidence>
<name>A0A6A6JRF7_WESOR</name>
<dbReference type="GO" id="GO:0046983">
    <property type="term" value="F:protein dimerization activity"/>
    <property type="evidence" value="ECO:0007669"/>
    <property type="project" value="InterPro"/>
</dbReference>
<dbReference type="InterPro" id="IPR036879">
    <property type="entry name" value="TF_MADSbox_sf"/>
</dbReference>
<evidence type="ECO:0000313" key="2">
    <source>
        <dbReference type="EMBL" id="KAF2278977.1"/>
    </source>
</evidence>
<dbReference type="OrthoDB" id="3791716at2759"/>
<gene>
    <name evidence="2" type="ORF">EI97DRAFT_431198</name>
</gene>
<dbReference type="RefSeq" id="XP_033656516.1">
    <property type="nucleotide sequence ID" value="XM_033797877.1"/>
</dbReference>
<dbReference type="SUPFAM" id="SSF55455">
    <property type="entry name" value="SRF-like"/>
    <property type="match status" value="1"/>
</dbReference>
<proteinExistence type="predicted"/>
<feature type="region of interest" description="Disordered" evidence="1">
    <location>
        <begin position="103"/>
        <end position="193"/>
    </location>
</feature>
<dbReference type="GO" id="GO:0045944">
    <property type="term" value="P:positive regulation of transcription by RNA polymerase II"/>
    <property type="evidence" value="ECO:0007669"/>
    <property type="project" value="UniProtKB-ARBA"/>
</dbReference>
<dbReference type="EMBL" id="ML986487">
    <property type="protein sequence ID" value="KAF2278977.1"/>
    <property type="molecule type" value="Genomic_DNA"/>
</dbReference>